<organism evidence="1">
    <name type="scientific">marine sediment metagenome</name>
    <dbReference type="NCBI Taxonomy" id="412755"/>
    <lineage>
        <taxon>unclassified sequences</taxon>
        <taxon>metagenomes</taxon>
        <taxon>ecological metagenomes</taxon>
    </lineage>
</organism>
<dbReference type="EMBL" id="BARU01049902">
    <property type="protein sequence ID" value="GAH97181.1"/>
    <property type="molecule type" value="Genomic_DNA"/>
</dbReference>
<protein>
    <submittedName>
        <fullName evidence="1">Uncharacterized protein</fullName>
    </submittedName>
</protein>
<reference evidence="1" key="1">
    <citation type="journal article" date="2014" name="Front. Microbiol.">
        <title>High frequency of phylogenetically diverse reductive dehalogenase-homologous genes in deep subseafloor sedimentary metagenomes.</title>
        <authorList>
            <person name="Kawai M."/>
            <person name="Futagami T."/>
            <person name="Toyoda A."/>
            <person name="Takaki Y."/>
            <person name="Nishi S."/>
            <person name="Hori S."/>
            <person name="Arai W."/>
            <person name="Tsubouchi T."/>
            <person name="Morono Y."/>
            <person name="Uchiyama I."/>
            <person name="Ito T."/>
            <person name="Fujiyama A."/>
            <person name="Inagaki F."/>
            <person name="Takami H."/>
        </authorList>
    </citation>
    <scope>NUCLEOTIDE SEQUENCE</scope>
    <source>
        <strain evidence="1">Expedition CK06-06</strain>
    </source>
</reference>
<feature type="non-terminal residue" evidence="1">
    <location>
        <position position="1"/>
    </location>
</feature>
<sequence>KTAGLAYKERFQALIKHLEAELERQQVLVKLQ</sequence>
<accession>X1JR17</accession>
<feature type="non-terminal residue" evidence="1">
    <location>
        <position position="32"/>
    </location>
</feature>
<name>X1JR17_9ZZZZ</name>
<gene>
    <name evidence="1" type="ORF">S03H2_73111</name>
</gene>
<comment type="caution">
    <text evidence="1">The sequence shown here is derived from an EMBL/GenBank/DDBJ whole genome shotgun (WGS) entry which is preliminary data.</text>
</comment>
<dbReference type="AlphaFoldDB" id="X1JR17"/>
<evidence type="ECO:0000313" key="1">
    <source>
        <dbReference type="EMBL" id="GAH97181.1"/>
    </source>
</evidence>
<proteinExistence type="predicted"/>